<gene>
    <name evidence="1" type="ORF">G3I67_09635</name>
</gene>
<proteinExistence type="predicted"/>
<sequence>MKQLIVFNPISNEGHLDSWHAMFIDLLLQAGCSVIAVTNDPKGLEQKLAQKKCSMKGLTVLGIENKPLSLRSRLRQLWQRWNAYCDARRFQQSQKGELLPLWLLKVVQRIFELLHQIYSGKNSGPQAVIMSNPPSSATHLDPQLFCHRVNQLIEQYPDNIAGVLNMYVDAYSPDLTSWRNFSLKDNLPWMGLCITPRTEPVEAYYQLQNYKGTLFLDEAVRLQYQQRMPGRNFEFLPDITETALPEKASALAEQIKRRARGRKIVFLGGSIGKQKNLARWLELVALADADKWFFVQIGRINKNNLMTEDDEALSRVQAQFPENLLIWSEYLPDERSFNEIIFLSDVIYAVYRDFGRSSNMLSKAAYFEKTILVTEDTLMATRVQQYGIGLAVKQDDPRSMLKGLEALEHLPDLANNFEAYRQDVSPRAVQDRLVSFIQKCITAEANQK</sequence>
<dbReference type="AlphaFoldDB" id="A0A6B2QZP2"/>
<accession>A0A6B2QZP2</accession>
<dbReference type="GO" id="GO:0016740">
    <property type="term" value="F:transferase activity"/>
    <property type="evidence" value="ECO:0007669"/>
    <property type="project" value="UniProtKB-KW"/>
</dbReference>
<protein>
    <submittedName>
        <fullName evidence="1">Glycosyltransferase family 4 protein</fullName>
    </submittedName>
</protein>
<dbReference type="RefSeq" id="WP_163654700.1">
    <property type="nucleotide sequence ID" value="NZ_JAAGRN010000005.1"/>
</dbReference>
<evidence type="ECO:0000313" key="1">
    <source>
        <dbReference type="EMBL" id="NDY83492.1"/>
    </source>
</evidence>
<comment type="caution">
    <text evidence="1">The sequence shown here is derived from an EMBL/GenBank/DDBJ whole genome shotgun (WGS) entry which is preliminary data.</text>
</comment>
<organism evidence="1">
    <name type="scientific">Sheuella amnicola</name>
    <dbReference type="NCBI Taxonomy" id="2707330"/>
    <lineage>
        <taxon>Bacteria</taxon>
        <taxon>Pseudomonadati</taxon>
        <taxon>Pseudomonadota</taxon>
        <taxon>Betaproteobacteria</taxon>
        <taxon>Burkholderiales</taxon>
        <taxon>Alcaligenaceae</taxon>
        <taxon>Sheuella</taxon>
    </lineage>
</organism>
<dbReference type="EMBL" id="JAAGRN010000005">
    <property type="protein sequence ID" value="NDY83492.1"/>
    <property type="molecule type" value="Genomic_DNA"/>
</dbReference>
<name>A0A6B2QZP2_9BURK</name>
<keyword evidence="1" id="KW-0808">Transferase</keyword>
<reference evidence="1" key="1">
    <citation type="submission" date="2020-02" db="EMBL/GenBank/DDBJ databases">
        <authorList>
            <person name="Chen W.-M."/>
        </authorList>
    </citation>
    <scope>NUCLEOTIDE SEQUENCE</scope>
    <source>
        <strain evidence="1">NBD-18</strain>
    </source>
</reference>